<evidence type="ECO:0000313" key="12">
    <source>
        <dbReference type="Proteomes" id="UP000184603"/>
    </source>
</evidence>
<evidence type="ECO:0000256" key="8">
    <source>
        <dbReference type="ARBA" id="ARBA00038436"/>
    </source>
</evidence>
<evidence type="ECO:0000256" key="2">
    <source>
        <dbReference type="ARBA" id="ARBA00022448"/>
    </source>
</evidence>
<evidence type="ECO:0000256" key="6">
    <source>
        <dbReference type="ARBA" id="ARBA00022989"/>
    </source>
</evidence>
<feature type="transmembrane region" description="Helical" evidence="9">
    <location>
        <begin position="53"/>
        <end position="71"/>
    </location>
</feature>
<reference evidence="11 12" key="1">
    <citation type="submission" date="2016-12" db="EMBL/GenBank/DDBJ databases">
        <authorList>
            <person name="Song W.-J."/>
            <person name="Kurnit D.M."/>
        </authorList>
    </citation>
    <scope>NUCLEOTIDE SEQUENCE [LARGE SCALE GENOMIC DNA]</scope>
    <source>
        <strain evidence="11 12">DSM 18488</strain>
    </source>
</reference>
<keyword evidence="7 9" id="KW-0472">Membrane</keyword>
<organism evidence="11 12">
    <name type="scientific">Desulfopila aestuarii DSM 18488</name>
    <dbReference type="NCBI Taxonomy" id="1121416"/>
    <lineage>
        <taxon>Bacteria</taxon>
        <taxon>Pseudomonadati</taxon>
        <taxon>Thermodesulfobacteriota</taxon>
        <taxon>Desulfobulbia</taxon>
        <taxon>Desulfobulbales</taxon>
        <taxon>Desulfocapsaceae</taxon>
        <taxon>Desulfopila</taxon>
    </lineage>
</organism>
<accession>A0A1M7Y843</accession>
<evidence type="ECO:0000256" key="1">
    <source>
        <dbReference type="ARBA" id="ARBA00004429"/>
    </source>
</evidence>
<evidence type="ECO:0000313" key="11">
    <source>
        <dbReference type="EMBL" id="SHO48741.1"/>
    </source>
</evidence>
<comment type="subcellular location">
    <subcellularLocation>
        <location evidence="1">Cell inner membrane</location>
        <topology evidence="1">Multi-pass membrane protein</topology>
    </subcellularLocation>
</comment>
<feature type="transmembrane region" description="Helical" evidence="9">
    <location>
        <begin position="92"/>
        <end position="114"/>
    </location>
</feature>
<gene>
    <name evidence="11" type="ORF">SAMN02745220_02442</name>
</gene>
<dbReference type="PANTHER" id="PTHR35011">
    <property type="entry name" value="2,3-DIKETO-L-GULONATE TRAP TRANSPORTER SMALL PERMEASE PROTEIN YIAM"/>
    <property type="match status" value="1"/>
</dbReference>
<dbReference type="OrthoDB" id="5430717at2"/>
<evidence type="ECO:0000256" key="4">
    <source>
        <dbReference type="ARBA" id="ARBA00022519"/>
    </source>
</evidence>
<dbReference type="Proteomes" id="UP000184603">
    <property type="component" value="Unassembled WGS sequence"/>
</dbReference>
<sequence>MLKKLFRSIDRVFLFVEEWSLFATVCIALVTAMANVVLRKTTSDYSLYWSDEVVRKVIYFSTYIGCVAAIRSRSLVRIDALPQMLPFLKKPLTLFSHLAVLVFSTCMIYLGSQMTLMMYQDEYALTATLQVPEWLLYAVLPLMGVMMFFRTIITMYEDWTGLNDITGGC</sequence>
<evidence type="ECO:0000256" key="5">
    <source>
        <dbReference type="ARBA" id="ARBA00022692"/>
    </source>
</evidence>
<keyword evidence="5 9" id="KW-0812">Transmembrane</keyword>
<dbReference type="GO" id="GO:0015740">
    <property type="term" value="P:C4-dicarboxylate transport"/>
    <property type="evidence" value="ECO:0007669"/>
    <property type="project" value="TreeGrafter"/>
</dbReference>
<keyword evidence="3" id="KW-1003">Cell membrane</keyword>
<dbReference type="PANTHER" id="PTHR35011:SF2">
    <property type="entry name" value="2,3-DIKETO-L-GULONATE TRAP TRANSPORTER SMALL PERMEASE PROTEIN YIAM"/>
    <property type="match status" value="1"/>
</dbReference>
<proteinExistence type="inferred from homology"/>
<keyword evidence="2" id="KW-0813">Transport</keyword>
<evidence type="ECO:0000256" key="9">
    <source>
        <dbReference type="SAM" id="Phobius"/>
    </source>
</evidence>
<dbReference type="EMBL" id="FRFE01000011">
    <property type="protein sequence ID" value="SHO48741.1"/>
    <property type="molecule type" value="Genomic_DNA"/>
</dbReference>
<evidence type="ECO:0000256" key="3">
    <source>
        <dbReference type="ARBA" id="ARBA00022475"/>
    </source>
</evidence>
<evidence type="ECO:0000256" key="7">
    <source>
        <dbReference type="ARBA" id="ARBA00023136"/>
    </source>
</evidence>
<keyword evidence="12" id="KW-1185">Reference proteome</keyword>
<dbReference type="GO" id="GO:0022857">
    <property type="term" value="F:transmembrane transporter activity"/>
    <property type="evidence" value="ECO:0007669"/>
    <property type="project" value="TreeGrafter"/>
</dbReference>
<protein>
    <submittedName>
        <fullName evidence="11">TRAP-type C4-dicarboxylate transport system, small permease component</fullName>
    </submittedName>
</protein>
<feature type="transmembrane region" description="Helical" evidence="9">
    <location>
        <begin position="134"/>
        <end position="153"/>
    </location>
</feature>
<comment type="similarity">
    <text evidence="8">Belongs to the TRAP transporter small permease family.</text>
</comment>
<feature type="transmembrane region" description="Helical" evidence="9">
    <location>
        <begin position="12"/>
        <end position="33"/>
    </location>
</feature>
<dbReference type="RefSeq" id="WP_073613738.1">
    <property type="nucleotide sequence ID" value="NZ_FRFE01000011.1"/>
</dbReference>
<evidence type="ECO:0000259" key="10">
    <source>
        <dbReference type="Pfam" id="PF04290"/>
    </source>
</evidence>
<feature type="domain" description="Tripartite ATP-independent periplasmic transporters DctQ component" evidence="10">
    <location>
        <begin position="30"/>
        <end position="160"/>
    </location>
</feature>
<keyword evidence="6 9" id="KW-1133">Transmembrane helix</keyword>
<dbReference type="Pfam" id="PF04290">
    <property type="entry name" value="DctQ"/>
    <property type="match status" value="1"/>
</dbReference>
<name>A0A1M7Y843_9BACT</name>
<dbReference type="InterPro" id="IPR007387">
    <property type="entry name" value="TRAP_DctQ"/>
</dbReference>
<dbReference type="STRING" id="1121416.SAMN02745220_02442"/>
<keyword evidence="4" id="KW-0997">Cell inner membrane</keyword>
<dbReference type="GO" id="GO:0005886">
    <property type="term" value="C:plasma membrane"/>
    <property type="evidence" value="ECO:0007669"/>
    <property type="project" value="UniProtKB-SubCell"/>
</dbReference>
<dbReference type="InterPro" id="IPR055348">
    <property type="entry name" value="DctQ"/>
</dbReference>
<dbReference type="AlphaFoldDB" id="A0A1M7Y843"/>